<evidence type="ECO:0000256" key="2">
    <source>
        <dbReference type="ARBA" id="ARBA00022829"/>
    </source>
</evidence>
<dbReference type="GO" id="GO:0007059">
    <property type="term" value="P:chromosome segregation"/>
    <property type="evidence" value="ECO:0007669"/>
    <property type="project" value="UniProtKB-KW"/>
</dbReference>
<dbReference type="GO" id="GO:0003677">
    <property type="term" value="F:DNA binding"/>
    <property type="evidence" value="ECO:0007669"/>
    <property type="project" value="UniProtKB-KW"/>
</dbReference>
<organism evidence="5 6">
    <name type="scientific">Candidatus Chaera renei</name>
    <dbReference type="NCBI Taxonomy" id="2506947"/>
    <lineage>
        <taxon>Bacteria</taxon>
        <taxon>Candidatus Saccharimonadota</taxon>
        <taxon>Candidatus Saccharimonadia</taxon>
        <taxon>Candidatus Saccharimonadales</taxon>
        <taxon>Candidatus Saccharimonadaceae</taxon>
        <taxon>Candidatus Chaera</taxon>
    </lineage>
</organism>
<dbReference type="FunFam" id="3.90.1530.30:FF:000001">
    <property type="entry name" value="Chromosome partitioning protein ParB"/>
    <property type="match status" value="1"/>
</dbReference>
<dbReference type="Gene3D" id="1.10.10.2830">
    <property type="match status" value="1"/>
</dbReference>
<comment type="similarity">
    <text evidence="1">Belongs to the ParB family.</text>
</comment>
<dbReference type="Pfam" id="PF02195">
    <property type="entry name" value="ParB_N"/>
    <property type="match status" value="1"/>
</dbReference>
<dbReference type="InterPro" id="IPR036086">
    <property type="entry name" value="ParB/Sulfiredoxin_sf"/>
</dbReference>
<evidence type="ECO:0000256" key="3">
    <source>
        <dbReference type="ARBA" id="ARBA00023125"/>
    </source>
</evidence>
<dbReference type="Proteomes" id="UP000289269">
    <property type="component" value="Unassembled WGS sequence"/>
</dbReference>
<feature type="domain" description="ParB-like N-terminal" evidence="4">
    <location>
        <begin position="43"/>
        <end position="132"/>
    </location>
</feature>
<dbReference type="PANTHER" id="PTHR33375">
    <property type="entry name" value="CHROMOSOME-PARTITIONING PROTEIN PARB-RELATED"/>
    <property type="match status" value="1"/>
</dbReference>
<keyword evidence="6" id="KW-1185">Reference proteome</keyword>
<dbReference type="SMART" id="SM00470">
    <property type="entry name" value="ParB"/>
    <property type="match status" value="1"/>
</dbReference>
<dbReference type="CDD" id="cd16393">
    <property type="entry name" value="SPO0J_N"/>
    <property type="match status" value="1"/>
</dbReference>
<dbReference type="AlphaFoldDB" id="A0A4Q0AK69"/>
<evidence type="ECO:0000256" key="1">
    <source>
        <dbReference type="ARBA" id="ARBA00006295"/>
    </source>
</evidence>
<dbReference type="Gene3D" id="3.90.1530.30">
    <property type="match status" value="1"/>
</dbReference>
<evidence type="ECO:0000259" key="4">
    <source>
        <dbReference type="SMART" id="SM00470"/>
    </source>
</evidence>
<dbReference type="InterPro" id="IPR004437">
    <property type="entry name" value="ParB/RepB/Spo0J"/>
</dbReference>
<dbReference type="GO" id="GO:0045881">
    <property type="term" value="P:positive regulation of sporulation resulting in formation of a cellular spore"/>
    <property type="evidence" value="ECO:0007669"/>
    <property type="project" value="TreeGrafter"/>
</dbReference>
<evidence type="ECO:0000313" key="5">
    <source>
        <dbReference type="EMBL" id="RWZ79814.1"/>
    </source>
</evidence>
<dbReference type="InterPro" id="IPR050336">
    <property type="entry name" value="Chromosome_partition/occlusion"/>
</dbReference>
<name>A0A4Q0AK69_9BACT</name>
<keyword evidence="3" id="KW-0238">DNA-binding</keyword>
<protein>
    <submittedName>
        <fullName evidence="5">ParB/RepB/Spo0J family partition protein</fullName>
    </submittedName>
</protein>
<dbReference type="SUPFAM" id="SSF109709">
    <property type="entry name" value="KorB DNA-binding domain-like"/>
    <property type="match status" value="1"/>
</dbReference>
<dbReference type="InterPro" id="IPR041468">
    <property type="entry name" value="HTH_ParB/Spo0J"/>
</dbReference>
<dbReference type="InterPro" id="IPR003115">
    <property type="entry name" value="ParB_N"/>
</dbReference>
<evidence type="ECO:0000313" key="6">
    <source>
        <dbReference type="Proteomes" id="UP000289269"/>
    </source>
</evidence>
<dbReference type="EMBL" id="SCKW01000002">
    <property type="protein sequence ID" value="RWZ79814.1"/>
    <property type="molecule type" value="Genomic_DNA"/>
</dbReference>
<comment type="caution">
    <text evidence="5">The sequence shown here is derived from an EMBL/GenBank/DDBJ whole genome shotgun (WGS) entry which is preliminary data.</text>
</comment>
<accession>A0A4Q0AK69</accession>
<keyword evidence="2" id="KW-0159">Chromosome partition</keyword>
<dbReference type="GO" id="GO:0005694">
    <property type="term" value="C:chromosome"/>
    <property type="evidence" value="ECO:0007669"/>
    <property type="project" value="TreeGrafter"/>
</dbReference>
<sequence>MAGRTLKNKKGLGRGFESLIPSQVLDENFDPSRQQDERVSELRQIDLSQIQVNPDQPRRHFDEQALAELADSIKQHGVLQPIVVTPHRGTFQIVAGERRFRAAKTAGLKRIPALVRTLSDQHKLELSLIENIQRRDLNPLETATAYLKLHQQFNLTYEEIGRQVGGKAISTISNALRLLQLPPDAKQALVSGQISEGHARQILALSGDAAGQRYLLKNLLAENWSVRRAERYVVARKQGADSERPLSERPKKDYGAAERAAVERLQTVLKAPVQLKNGRGSEKGYLTIGFRGAQDLKRILTALLGARLK</sequence>
<proteinExistence type="inferred from homology"/>
<dbReference type="Pfam" id="PF17762">
    <property type="entry name" value="HTH_ParB"/>
    <property type="match status" value="1"/>
</dbReference>
<dbReference type="NCBIfam" id="TIGR00180">
    <property type="entry name" value="parB_part"/>
    <property type="match status" value="1"/>
</dbReference>
<reference evidence="5" key="1">
    <citation type="submission" date="2019-01" db="EMBL/GenBank/DDBJ databases">
        <title>Genomic signatures and co-occurrence patterns of the ultra-small Saccharimodia (Patescibacteria phylum) suggest a symbiotic lifestyle.</title>
        <authorList>
            <person name="Lemos L."/>
            <person name="Medeiros J."/>
            <person name="Andreote F."/>
            <person name="Fernandes G."/>
            <person name="Varani A."/>
            <person name="Oliveira G."/>
            <person name="Pylro V."/>
        </authorList>
    </citation>
    <scope>NUCLEOTIDE SEQUENCE [LARGE SCALE GENOMIC DNA]</scope>
    <source>
        <strain evidence="5">AMD01</strain>
    </source>
</reference>
<gene>
    <name evidence="5" type="ORF">EOT04_00280</name>
</gene>
<dbReference type="FunFam" id="1.10.10.2830:FF:000001">
    <property type="entry name" value="Chromosome partitioning protein ParB"/>
    <property type="match status" value="1"/>
</dbReference>
<dbReference type="PANTHER" id="PTHR33375:SF1">
    <property type="entry name" value="CHROMOSOME-PARTITIONING PROTEIN PARB-RELATED"/>
    <property type="match status" value="1"/>
</dbReference>
<dbReference type="SUPFAM" id="SSF110849">
    <property type="entry name" value="ParB/Sulfiredoxin"/>
    <property type="match status" value="1"/>
</dbReference>